<feature type="transmembrane region" description="Helical" evidence="1">
    <location>
        <begin position="16"/>
        <end position="35"/>
    </location>
</feature>
<dbReference type="EMBL" id="BPFH01000001">
    <property type="protein sequence ID" value="GIT94025.1"/>
    <property type="molecule type" value="Genomic_DNA"/>
</dbReference>
<keyword evidence="3" id="KW-1185">Reference proteome</keyword>
<sequence>MSDPIHILRPSAPRRVFGLIVQMVLGAVLLYLAAVYPPTDLGWRLFLIVLGLAALFLGMRGWHGSSVAILLDDGGLRQEDGTIIAPLSEIASVDRALFTFKPSNGFIIRLHSPLGRAWVPGMWWRLGKRIGIGGVTSGAETKIMADALSMMVAARDGGEQP</sequence>
<keyword evidence="1" id="KW-1133">Transmembrane helix</keyword>
<reference evidence="2 3" key="1">
    <citation type="submission" date="2021-05" db="EMBL/GenBank/DDBJ databases">
        <title>Bacteria Genome sequencing.</title>
        <authorList>
            <person name="Takabe Y."/>
            <person name="Nakajima Y."/>
            <person name="Suzuki S."/>
            <person name="Shiozaki T."/>
        </authorList>
    </citation>
    <scope>NUCLEOTIDE SEQUENCE [LARGE SCALE GENOMIC DNA]</scope>
    <source>
        <strain evidence="2 3">AI_62</strain>
    </source>
</reference>
<name>A0ABQ4NHX9_9RHOB</name>
<accession>A0ABQ4NHX9</accession>
<protein>
    <recommendedName>
        <fullName evidence="4">PH domain-containing protein</fullName>
    </recommendedName>
</protein>
<evidence type="ECO:0000256" key="1">
    <source>
        <dbReference type="SAM" id="Phobius"/>
    </source>
</evidence>
<feature type="transmembrane region" description="Helical" evidence="1">
    <location>
        <begin position="41"/>
        <end position="59"/>
    </location>
</feature>
<evidence type="ECO:0008006" key="4">
    <source>
        <dbReference type="Google" id="ProtNLM"/>
    </source>
</evidence>
<keyword evidence="1" id="KW-0472">Membrane</keyword>
<gene>
    <name evidence="2" type="ORF">JANAI62_06480</name>
</gene>
<evidence type="ECO:0000313" key="3">
    <source>
        <dbReference type="Proteomes" id="UP000786693"/>
    </source>
</evidence>
<comment type="caution">
    <text evidence="2">The sequence shown here is derived from an EMBL/GenBank/DDBJ whole genome shotgun (WGS) entry which is preliminary data.</text>
</comment>
<dbReference type="RefSeq" id="WP_220747531.1">
    <property type="nucleotide sequence ID" value="NZ_BPFH01000001.1"/>
</dbReference>
<proteinExistence type="predicted"/>
<dbReference type="Proteomes" id="UP000786693">
    <property type="component" value="Unassembled WGS sequence"/>
</dbReference>
<organism evidence="2 3">
    <name type="scientific">Jannaschia pagri</name>
    <dbReference type="NCBI Taxonomy" id="2829797"/>
    <lineage>
        <taxon>Bacteria</taxon>
        <taxon>Pseudomonadati</taxon>
        <taxon>Pseudomonadota</taxon>
        <taxon>Alphaproteobacteria</taxon>
        <taxon>Rhodobacterales</taxon>
        <taxon>Roseobacteraceae</taxon>
        <taxon>Jannaschia</taxon>
    </lineage>
</organism>
<evidence type="ECO:0000313" key="2">
    <source>
        <dbReference type="EMBL" id="GIT94025.1"/>
    </source>
</evidence>
<keyword evidence="1" id="KW-0812">Transmembrane</keyword>